<proteinExistence type="predicted"/>
<sequence>MSDNFEQELEGFESTEKTREEIEAEKQEKQVKQIQRIIQGVNDVWEKEYDFPDLQLKFKLKVRAPNILEQGKIHAKVVRYLEGTNGYASEYYLYVFNTLATLQVTGVEVPDFLKNEDNLYNAQILYKIGVDFQRWLDTFQG</sequence>
<name>R4JGF7_9CAUD</name>
<gene>
    <name evidence="2" type="ORF">SIOphi_00015</name>
</gene>
<organism evidence="2 3">
    <name type="scientific">Bacillus phage SIOphi</name>
    <dbReference type="NCBI Taxonomy" id="1285382"/>
    <lineage>
        <taxon>Viruses</taxon>
        <taxon>Duplodnaviria</taxon>
        <taxon>Heunggongvirae</taxon>
        <taxon>Uroviricota</taxon>
        <taxon>Caudoviricetes</taxon>
        <taxon>Herelleviridae</taxon>
        <taxon>Bastillevirinae</taxon>
        <taxon>Siophivirus</taxon>
        <taxon>Siophivirus SIOphi</taxon>
    </lineage>
</organism>
<evidence type="ECO:0000256" key="1">
    <source>
        <dbReference type="SAM" id="MobiDB-lite"/>
    </source>
</evidence>
<keyword evidence="3" id="KW-1185">Reference proteome</keyword>
<evidence type="ECO:0008006" key="4">
    <source>
        <dbReference type="Google" id="ProtNLM"/>
    </source>
</evidence>
<reference evidence="2 3" key="1">
    <citation type="submission" date="2013-02" db="EMBL/GenBank/DDBJ databases">
        <authorList>
            <person name="Lukaszewicz M."/>
            <person name="Biegalska A."/>
            <person name="Krasowska A."/>
        </authorList>
    </citation>
    <scope>NUCLEOTIDE SEQUENCE [LARGE SCALE GENOMIC DNA]</scope>
</reference>
<feature type="region of interest" description="Disordered" evidence="1">
    <location>
        <begin position="1"/>
        <end position="21"/>
    </location>
</feature>
<feature type="compositionally biased region" description="Acidic residues" evidence="1">
    <location>
        <begin position="1"/>
        <end position="13"/>
    </location>
</feature>
<accession>R4JGF7</accession>
<dbReference type="Proteomes" id="UP000258501">
    <property type="component" value="Segment"/>
</dbReference>
<dbReference type="OrthoDB" id="11715at10239"/>
<evidence type="ECO:0000313" key="3">
    <source>
        <dbReference type="Proteomes" id="UP000258501"/>
    </source>
</evidence>
<dbReference type="EMBL" id="KC699836">
    <property type="protein sequence ID" value="AGK86811.1"/>
    <property type="molecule type" value="Genomic_DNA"/>
</dbReference>
<protein>
    <recommendedName>
        <fullName evidence="4">Tail assembly chaperone</fullName>
    </recommendedName>
</protein>
<evidence type="ECO:0000313" key="2">
    <source>
        <dbReference type="EMBL" id="AGK86811.1"/>
    </source>
</evidence>